<evidence type="ECO:0000313" key="7">
    <source>
        <dbReference type="Proteomes" id="UP000255355"/>
    </source>
</evidence>
<reference evidence="6 7" key="1">
    <citation type="submission" date="2018-07" db="EMBL/GenBank/DDBJ databases">
        <title>Genomic Encyclopedia of Type Strains, Phase IV (KMG-IV): sequencing the most valuable type-strain genomes for metagenomic binning, comparative biology and taxonomic classification.</title>
        <authorList>
            <person name="Goeker M."/>
        </authorList>
    </citation>
    <scope>NUCLEOTIDE SEQUENCE [LARGE SCALE GENOMIC DNA]</scope>
    <source>
        <strain evidence="6 7">DSM 44952</strain>
    </source>
</reference>
<evidence type="ECO:0000313" key="6">
    <source>
        <dbReference type="EMBL" id="RDI42770.1"/>
    </source>
</evidence>
<dbReference type="Pfam" id="PF00753">
    <property type="entry name" value="Lactamase_B"/>
    <property type="match status" value="1"/>
</dbReference>
<comment type="similarity">
    <text evidence="1">Belongs to the metallo-beta-lactamase superfamily.</text>
</comment>
<dbReference type="STRING" id="1210089.GCA_001613165_06348"/>
<dbReference type="Gene3D" id="3.60.15.10">
    <property type="entry name" value="Ribonuclease Z/Hydroxyacylglutathione hydrolase-like"/>
    <property type="match status" value="1"/>
</dbReference>
<dbReference type="PANTHER" id="PTHR42978:SF3">
    <property type="entry name" value="BLR3078 PROTEIN"/>
    <property type="match status" value="1"/>
</dbReference>
<comment type="caution">
    <text evidence="6">The sequence shown here is derived from an EMBL/GenBank/DDBJ whole genome shotgun (WGS) entry which is preliminary data.</text>
</comment>
<accession>A0A370GHD9</accession>
<dbReference type="OrthoDB" id="3196337at2"/>
<gene>
    <name evidence="6" type="ORF">DFR68_12433</name>
</gene>
<sequence>MRIHHFNCGTADIGLVTHCLLIETGDGLVLIDTGFGLRCVRDPRRMVGPSRFLVRLALREEETAVRRIEGLGLDPADVRHIVLTHLDSDHTGGLVDFPNASVHVHGPELRAARAPKLAERTRYRPLHWAHGPRWEVNEVGADKDWFGFPAVRELSGLPPEFVVIPLYGHSRGHVGVAVDTGSGWVLHAGDSFLTRADIDPARPELPRVNRIYPYFGADLTAQRENRERLRELVRRHGDEVEIFSSHDAGAFARLSGTVAGSGE</sequence>
<protein>
    <submittedName>
        <fullName evidence="6">Glyoxylase-like metal-dependent hydrolase (Beta-lactamase superfamily II)</fullName>
    </submittedName>
</protein>
<dbReference type="SUPFAM" id="SSF56281">
    <property type="entry name" value="Metallo-hydrolase/oxidoreductase"/>
    <property type="match status" value="1"/>
</dbReference>
<dbReference type="GO" id="GO:0016787">
    <property type="term" value="F:hydrolase activity"/>
    <property type="evidence" value="ECO:0007669"/>
    <property type="project" value="UniProtKB-KW"/>
</dbReference>
<evidence type="ECO:0000256" key="4">
    <source>
        <dbReference type="ARBA" id="ARBA00022833"/>
    </source>
</evidence>
<dbReference type="GO" id="GO:0046872">
    <property type="term" value="F:metal ion binding"/>
    <property type="evidence" value="ECO:0007669"/>
    <property type="project" value="UniProtKB-KW"/>
</dbReference>
<dbReference type="InterPro" id="IPR001279">
    <property type="entry name" value="Metallo-B-lactamas"/>
</dbReference>
<evidence type="ECO:0000256" key="1">
    <source>
        <dbReference type="ARBA" id="ARBA00007749"/>
    </source>
</evidence>
<keyword evidence="7" id="KW-1185">Reference proteome</keyword>
<dbReference type="PANTHER" id="PTHR42978">
    <property type="entry name" value="QUORUM-QUENCHING LACTONASE YTNP-RELATED-RELATED"/>
    <property type="match status" value="1"/>
</dbReference>
<organism evidence="6 7">
    <name type="scientific">Nocardia mexicana</name>
    <dbReference type="NCBI Taxonomy" id="279262"/>
    <lineage>
        <taxon>Bacteria</taxon>
        <taxon>Bacillati</taxon>
        <taxon>Actinomycetota</taxon>
        <taxon>Actinomycetes</taxon>
        <taxon>Mycobacteriales</taxon>
        <taxon>Nocardiaceae</taxon>
        <taxon>Nocardia</taxon>
    </lineage>
</organism>
<keyword evidence="3 6" id="KW-0378">Hydrolase</keyword>
<proteinExistence type="inferred from homology"/>
<dbReference type="EMBL" id="QQAZ01000024">
    <property type="protein sequence ID" value="RDI42770.1"/>
    <property type="molecule type" value="Genomic_DNA"/>
</dbReference>
<feature type="domain" description="Metallo-beta-lactamase" evidence="5">
    <location>
        <begin position="16"/>
        <end position="246"/>
    </location>
</feature>
<evidence type="ECO:0000256" key="3">
    <source>
        <dbReference type="ARBA" id="ARBA00022801"/>
    </source>
</evidence>
<name>A0A370GHD9_9NOCA</name>
<dbReference type="InterPro" id="IPR036866">
    <property type="entry name" value="RibonucZ/Hydroxyglut_hydro"/>
</dbReference>
<dbReference type="SMART" id="SM00849">
    <property type="entry name" value="Lactamase_B"/>
    <property type="match status" value="1"/>
</dbReference>
<evidence type="ECO:0000259" key="5">
    <source>
        <dbReference type="SMART" id="SM00849"/>
    </source>
</evidence>
<evidence type="ECO:0000256" key="2">
    <source>
        <dbReference type="ARBA" id="ARBA00022723"/>
    </source>
</evidence>
<dbReference type="AlphaFoldDB" id="A0A370GHD9"/>
<keyword evidence="2" id="KW-0479">Metal-binding</keyword>
<dbReference type="RefSeq" id="WP_068028138.1">
    <property type="nucleotide sequence ID" value="NZ_QQAZ01000024.1"/>
</dbReference>
<dbReference type="Proteomes" id="UP000255355">
    <property type="component" value="Unassembled WGS sequence"/>
</dbReference>
<dbReference type="InterPro" id="IPR051013">
    <property type="entry name" value="MBL_superfamily_lactonases"/>
</dbReference>
<keyword evidence="4" id="KW-0862">Zinc</keyword>
<dbReference type="CDD" id="cd07742">
    <property type="entry name" value="metallo-hydrolase-like_MBL-fold"/>
    <property type="match status" value="1"/>
</dbReference>